<dbReference type="SUPFAM" id="SSF55073">
    <property type="entry name" value="Nucleotide cyclase"/>
    <property type="match status" value="1"/>
</dbReference>
<dbReference type="CDD" id="cd00130">
    <property type="entry name" value="PAS"/>
    <property type="match status" value="1"/>
</dbReference>
<comment type="catalytic activity">
    <reaction evidence="3">
        <text>2 GTP = 3',3'-c-di-GMP + 2 diphosphate</text>
        <dbReference type="Rhea" id="RHEA:24898"/>
        <dbReference type="ChEBI" id="CHEBI:33019"/>
        <dbReference type="ChEBI" id="CHEBI:37565"/>
        <dbReference type="ChEBI" id="CHEBI:58805"/>
        <dbReference type="EC" id="2.7.7.65"/>
    </reaction>
</comment>
<dbReference type="GO" id="GO:0005886">
    <property type="term" value="C:plasma membrane"/>
    <property type="evidence" value="ECO:0007669"/>
    <property type="project" value="TreeGrafter"/>
</dbReference>
<dbReference type="GO" id="GO:0043709">
    <property type="term" value="P:cell adhesion involved in single-species biofilm formation"/>
    <property type="evidence" value="ECO:0007669"/>
    <property type="project" value="TreeGrafter"/>
</dbReference>
<dbReference type="InterPro" id="IPR043128">
    <property type="entry name" value="Rev_trsase/Diguanyl_cyclase"/>
</dbReference>
<gene>
    <name evidence="7" type="ORF">GCM10007876_13630</name>
</gene>
<dbReference type="GO" id="GO:1902201">
    <property type="term" value="P:negative regulation of bacterial-type flagellum-dependent cell motility"/>
    <property type="evidence" value="ECO:0007669"/>
    <property type="project" value="TreeGrafter"/>
</dbReference>
<feature type="domain" description="GGDEF" evidence="6">
    <location>
        <begin position="330"/>
        <end position="465"/>
    </location>
</feature>
<dbReference type="SUPFAM" id="SSF55785">
    <property type="entry name" value="PYP-like sensor domain (PAS domain)"/>
    <property type="match status" value="1"/>
</dbReference>
<dbReference type="PROSITE" id="PS50112">
    <property type="entry name" value="PAS"/>
    <property type="match status" value="1"/>
</dbReference>
<sequence>MIISALHIVNEQGANAHISKLNQALEKIDVFLTECNISTLELDCLRHKNATSEQPCLAFISPTINNPIQVAKQIRSLLSDIDFIFLVEGSSQELLTELQSPTSVLGSHWEVKDIHSEGFIHQLSTSLKAVHKRRKFRTTLTHLQNKLKATSKPKVSELQKYTVSLQHLSHIVEHAHDAIIATTSDGIIVKWNQASQKIFHMSSDEAVGTSIFEIYDHDWGRRLQTDYHSLFNSDHGFIEHEISITRAVDLQENYYNIILSVIRDNNGEDIGVSAVMRDITEKKATENILAEIRKDLEKMSYEDGLTSVANRRMFDKALRNEWGRLLRTQSPLSIIMFDIDYFKHYNDTYGHQEGDKCLKKVAEILKNEIKRSSDLIARYGGEEFILLLPGTNEEDAKSLALKCCTAVRKANIPHDSSEISNTVTVSGGVGSLIPIQTSKPEAIIKMADNMLYIAKKNGRNQVQPT</sequence>
<dbReference type="NCBIfam" id="TIGR00254">
    <property type="entry name" value="GGDEF"/>
    <property type="match status" value="1"/>
</dbReference>
<dbReference type="GO" id="GO:0052621">
    <property type="term" value="F:diguanylate cyclase activity"/>
    <property type="evidence" value="ECO:0007669"/>
    <property type="project" value="UniProtKB-EC"/>
</dbReference>
<dbReference type="PANTHER" id="PTHR45138">
    <property type="entry name" value="REGULATORY COMPONENTS OF SENSORY TRANSDUCTION SYSTEM"/>
    <property type="match status" value="1"/>
</dbReference>
<dbReference type="Proteomes" id="UP001161389">
    <property type="component" value="Unassembled WGS sequence"/>
</dbReference>
<reference evidence="7" key="2">
    <citation type="submission" date="2023-01" db="EMBL/GenBank/DDBJ databases">
        <title>Draft genome sequence of Litoribrevibacter albus strain NBRC 110071.</title>
        <authorList>
            <person name="Sun Q."/>
            <person name="Mori K."/>
        </authorList>
    </citation>
    <scope>NUCLEOTIDE SEQUENCE</scope>
    <source>
        <strain evidence="7">NBRC 110071</strain>
    </source>
</reference>
<dbReference type="PROSITE" id="PS50113">
    <property type="entry name" value="PAC"/>
    <property type="match status" value="1"/>
</dbReference>
<accession>A0AA37W767</accession>
<dbReference type="SMART" id="SM00267">
    <property type="entry name" value="GGDEF"/>
    <property type="match status" value="1"/>
</dbReference>
<dbReference type="InterPro" id="IPR050469">
    <property type="entry name" value="Diguanylate_Cyclase"/>
</dbReference>
<comment type="caution">
    <text evidence="7">The sequence shown here is derived from an EMBL/GenBank/DDBJ whole genome shotgun (WGS) entry which is preliminary data.</text>
</comment>
<evidence type="ECO:0000259" key="6">
    <source>
        <dbReference type="PROSITE" id="PS50887"/>
    </source>
</evidence>
<dbReference type="PANTHER" id="PTHR45138:SF9">
    <property type="entry name" value="DIGUANYLATE CYCLASE DGCM-RELATED"/>
    <property type="match status" value="1"/>
</dbReference>
<dbReference type="InterPro" id="IPR000160">
    <property type="entry name" value="GGDEF_dom"/>
</dbReference>
<keyword evidence="8" id="KW-1185">Reference proteome</keyword>
<dbReference type="PROSITE" id="PS50887">
    <property type="entry name" value="GGDEF"/>
    <property type="match status" value="1"/>
</dbReference>
<dbReference type="Gene3D" id="3.30.70.270">
    <property type="match status" value="1"/>
</dbReference>
<dbReference type="CDD" id="cd01949">
    <property type="entry name" value="GGDEF"/>
    <property type="match status" value="1"/>
</dbReference>
<dbReference type="RefSeq" id="WP_284380307.1">
    <property type="nucleotide sequence ID" value="NZ_BSNM01000009.1"/>
</dbReference>
<dbReference type="Pfam" id="PF00990">
    <property type="entry name" value="GGDEF"/>
    <property type="match status" value="1"/>
</dbReference>
<dbReference type="FunFam" id="3.30.70.270:FF:000001">
    <property type="entry name" value="Diguanylate cyclase domain protein"/>
    <property type="match status" value="1"/>
</dbReference>
<evidence type="ECO:0000313" key="8">
    <source>
        <dbReference type="Proteomes" id="UP001161389"/>
    </source>
</evidence>
<dbReference type="SMART" id="SM00091">
    <property type="entry name" value="PAS"/>
    <property type="match status" value="1"/>
</dbReference>
<dbReference type="GO" id="GO:0006355">
    <property type="term" value="P:regulation of DNA-templated transcription"/>
    <property type="evidence" value="ECO:0007669"/>
    <property type="project" value="InterPro"/>
</dbReference>
<dbReference type="AlphaFoldDB" id="A0AA37W767"/>
<proteinExistence type="predicted"/>
<dbReference type="InterPro" id="IPR035965">
    <property type="entry name" value="PAS-like_dom_sf"/>
</dbReference>
<reference evidence="7" key="1">
    <citation type="journal article" date="2014" name="Int. J. Syst. Evol. Microbiol.">
        <title>Complete genome sequence of Corynebacterium casei LMG S-19264T (=DSM 44701T), isolated from a smear-ripened cheese.</title>
        <authorList>
            <consortium name="US DOE Joint Genome Institute (JGI-PGF)"/>
            <person name="Walter F."/>
            <person name="Albersmeier A."/>
            <person name="Kalinowski J."/>
            <person name="Ruckert C."/>
        </authorList>
    </citation>
    <scope>NUCLEOTIDE SEQUENCE</scope>
    <source>
        <strain evidence="7">NBRC 110071</strain>
    </source>
</reference>
<dbReference type="InterPro" id="IPR013767">
    <property type="entry name" value="PAS_fold"/>
</dbReference>
<dbReference type="Pfam" id="PF00989">
    <property type="entry name" value="PAS"/>
    <property type="match status" value="1"/>
</dbReference>
<dbReference type="NCBIfam" id="TIGR00229">
    <property type="entry name" value="sensory_box"/>
    <property type="match status" value="1"/>
</dbReference>
<protein>
    <recommendedName>
        <fullName evidence="2">diguanylate cyclase</fullName>
        <ecNumber evidence="2">2.7.7.65</ecNumber>
    </recommendedName>
</protein>
<dbReference type="InterPro" id="IPR000700">
    <property type="entry name" value="PAS-assoc_C"/>
</dbReference>
<evidence type="ECO:0000313" key="7">
    <source>
        <dbReference type="EMBL" id="GLQ30884.1"/>
    </source>
</evidence>
<dbReference type="EC" id="2.7.7.65" evidence="2"/>
<evidence type="ECO:0000256" key="3">
    <source>
        <dbReference type="ARBA" id="ARBA00034247"/>
    </source>
</evidence>
<dbReference type="Gene3D" id="3.30.450.20">
    <property type="entry name" value="PAS domain"/>
    <property type="match status" value="1"/>
</dbReference>
<name>A0AA37W767_9GAMM</name>
<feature type="domain" description="PAC" evidence="5">
    <location>
        <begin position="238"/>
        <end position="291"/>
    </location>
</feature>
<evidence type="ECO:0000259" key="5">
    <source>
        <dbReference type="PROSITE" id="PS50113"/>
    </source>
</evidence>
<comment type="cofactor">
    <cofactor evidence="1">
        <name>Mg(2+)</name>
        <dbReference type="ChEBI" id="CHEBI:18420"/>
    </cofactor>
</comment>
<feature type="domain" description="PAS" evidence="4">
    <location>
        <begin position="164"/>
        <end position="234"/>
    </location>
</feature>
<dbReference type="InterPro" id="IPR000014">
    <property type="entry name" value="PAS"/>
</dbReference>
<evidence type="ECO:0000256" key="1">
    <source>
        <dbReference type="ARBA" id="ARBA00001946"/>
    </source>
</evidence>
<dbReference type="InterPro" id="IPR029787">
    <property type="entry name" value="Nucleotide_cyclase"/>
</dbReference>
<evidence type="ECO:0000259" key="4">
    <source>
        <dbReference type="PROSITE" id="PS50112"/>
    </source>
</evidence>
<dbReference type="EMBL" id="BSNM01000009">
    <property type="protein sequence ID" value="GLQ30884.1"/>
    <property type="molecule type" value="Genomic_DNA"/>
</dbReference>
<evidence type="ECO:0000256" key="2">
    <source>
        <dbReference type="ARBA" id="ARBA00012528"/>
    </source>
</evidence>
<organism evidence="7 8">
    <name type="scientific">Litoribrevibacter albus</name>
    <dbReference type="NCBI Taxonomy" id="1473156"/>
    <lineage>
        <taxon>Bacteria</taxon>
        <taxon>Pseudomonadati</taxon>
        <taxon>Pseudomonadota</taxon>
        <taxon>Gammaproteobacteria</taxon>
        <taxon>Oceanospirillales</taxon>
        <taxon>Oceanospirillaceae</taxon>
        <taxon>Litoribrevibacter</taxon>
    </lineage>
</organism>